<dbReference type="Gene3D" id="3.30.200.20">
    <property type="entry name" value="Phosphorylase Kinase, domain 1"/>
    <property type="match status" value="1"/>
</dbReference>
<feature type="domain" description="PASTA" evidence="11">
    <location>
        <begin position="379"/>
        <end position="446"/>
    </location>
</feature>
<name>A0A919FHP2_9MICO</name>
<keyword evidence="4" id="KW-0547">Nucleotide-binding</keyword>
<dbReference type="SMART" id="SM00740">
    <property type="entry name" value="PASTA"/>
    <property type="match status" value="4"/>
</dbReference>
<dbReference type="Pfam" id="PF00069">
    <property type="entry name" value="Pkinase"/>
    <property type="match status" value="1"/>
</dbReference>
<evidence type="ECO:0000256" key="9">
    <source>
        <dbReference type="SAM" id="MobiDB-lite"/>
    </source>
</evidence>
<dbReference type="Gene3D" id="3.30.10.20">
    <property type="match status" value="4"/>
</dbReference>
<dbReference type="FunFam" id="3.30.200.20:FF:000035">
    <property type="entry name" value="Serine/threonine protein kinase Stk1"/>
    <property type="match status" value="1"/>
</dbReference>
<dbReference type="InterPro" id="IPR008271">
    <property type="entry name" value="Ser/Thr_kinase_AS"/>
</dbReference>
<dbReference type="Proteomes" id="UP000627369">
    <property type="component" value="Unassembled WGS sequence"/>
</dbReference>
<feature type="domain" description="PASTA" evidence="11">
    <location>
        <begin position="516"/>
        <end position="582"/>
    </location>
</feature>
<organism evidence="12 13">
    <name type="scientific">Promicromonospora soli</name>
    <dbReference type="NCBI Taxonomy" id="2035533"/>
    <lineage>
        <taxon>Bacteria</taxon>
        <taxon>Bacillati</taxon>
        <taxon>Actinomycetota</taxon>
        <taxon>Actinomycetes</taxon>
        <taxon>Micrococcales</taxon>
        <taxon>Promicromonosporaceae</taxon>
        <taxon>Promicromonospora</taxon>
    </lineage>
</organism>
<dbReference type="PANTHER" id="PTHR43289:SF34">
    <property type="entry name" value="SERINE_THREONINE-PROTEIN KINASE YBDM-RELATED"/>
    <property type="match status" value="1"/>
</dbReference>
<comment type="catalytic activity">
    <reaction evidence="8">
        <text>L-seryl-[protein] + ATP = O-phospho-L-seryl-[protein] + ADP + H(+)</text>
        <dbReference type="Rhea" id="RHEA:17989"/>
        <dbReference type="Rhea" id="RHEA-COMP:9863"/>
        <dbReference type="Rhea" id="RHEA-COMP:11604"/>
        <dbReference type="ChEBI" id="CHEBI:15378"/>
        <dbReference type="ChEBI" id="CHEBI:29999"/>
        <dbReference type="ChEBI" id="CHEBI:30616"/>
        <dbReference type="ChEBI" id="CHEBI:83421"/>
        <dbReference type="ChEBI" id="CHEBI:456216"/>
        <dbReference type="EC" id="2.7.11.1"/>
    </reaction>
</comment>
<dbReference type="PROSITE" id="PS00108">
    <property type="entry name" value="PROTEIN_KINASE_ST"/>
    <property type="match status" value="1"/>
</dbReference>
<evidence type="ECO:0000313" key="13">
    <source>
        <dbReference type="Proteomes" id="UP000627369"/>
    </source>
</evidence>
<dbReference type="Pfam" id="PF03793">
    <property type="entry name" value="PASTA"/>
    <property type="match status" value="4"/>
</dbReference>
<evidence type="ECO:0000259" key="10">
    <source>
        <dbReference type="PROSITE" id="PS50011"/>
    </source>
</evidence>
<comment type="catalytic activity">
    <reaction evidence="7">
        <text>L-threonyl-[protein] + ATP = O-phospho-L-threonyl-[protein] + ADP + H(+)</text>
        <dbReference type="Rhea" id="RHEA:46608"/>
        <dbReference type="Rhea" id="RHEA-COMP:11060"/>
        <dbReference type="Rhea" id="RHEA-COMP:11605"/>
        <dbReference type="ChEBI" id="CHEBI:15378"/>
        <dbReference type="ChEBI" id="CHEBI:30013"/>
        <dbReference type="ChEBI" id="CHEBI:30616"/>
        <dbReference type="ChEBI" id="CHEBI:61977"/>
        <dbReference type="ChEBI" id="CHEBI:456216"/>
        <dbReference type="EC" id="2.7.11.1"/>
    </reaction>
</comment>
<keyword evidence="2 12" id="KW-0723">Serine/threonine-protein kinase</keyword>
<evidence type="ECO:0000259" key="11">
    <source>
        <dbReference type="PROSITE" id="PS51178"/>
    </source>
</evidence>
<dbReference type="InterPro" id="IPR011009">
    <property type="entry name" value="Kinase-like_dom_sf"/>
</dbReference>
<evidence type="ECO:0000256" key="5">
    <source>
        <dbReference type="ARBA" id="ARBA00022777"/>
    </source>
</evidence>
<proteinExistence type="predicted"/>
<evidence type="ECO:0000256" key="7">
    <source>
        <dbReference type="ARBA" id="ARBA00047899"/>
    </source>
</evidence>
<evidence type="ECO:0000256" key="4">
    <source>
        <dbReference type="ARBA" id="ARBA00022741"/>
    </source>
</evidence>
<gene>
    <name evidence="12" type="ORF">GCM10017772_04920</name>
</gene>
<dbReference type="EMBL" id="BNAS01000001">
    <property type="protein sequence ID" value="GHH65902.1"/>
    <property type="molecule type" value="Genomic_DNA"/>
</dbReference>
<evidence type="ECO:0000256" key="2">
    <source>
        <dbReference type="ARBA" id="ARBA00022527"/>
    </source>
</evidence>
<dbReference type="Gene3D" id="1.10.510.10">
    <property type="entry name" value="Transferase(Phosphotransferase) domain 1"/>
    <property type="match status" value="1"/>
</dbReference>
<dbReference type="GO" id="GO:0005524">
    <property type="term" value="F:ATP binding"/>
    <property type="evidence" value="ECO:0007669"/>
    <property type="project" value="UniProtKB-KW"/>
</dbReference>
<dbReference type="CDD" id="cd06577">
    <property type="entry name" value="PASTA_pknB"/>
    <property type="match status" value="3"/>
</dbReference>
<evidence type="ECO:0000256" key="6">
    <source>
        <dbReference type="ARBA" id="ARBA00022840"/>
    </source>
</evidence>
<sequence>MGVSSGASVVTRTLPSVAQVTADPLIGRLVDGRYEIVARVARGGMATVYRAHDRRLNREIALKVMHPHLADGEQAASFRQRFEREARSAAGLQHHGVVAVYDQGTDADMRYLTMEYVPGTNLRQLIRDGDLTLRRSFAILDVVLSALAAAHVKGIVHRDIKPENVLLEEATGRPKVADFGLARAISEVSNTTTGTVLGTVAYLAPETISTGHVDARADVYAVGILAFEMFTGRLPHEGEGPIQVAFAHVNTDVPPVSAFAGHLGRPLDLLVRALTARDPDRRPRDAAVALDVLRSTFRQIPNEVLDIPAKAAPPPSSAAVKAARTAVVERPPAGVWVAQQPPQPPPPPARRPRRGGKLLLAVAVVAVLFSAWWYTEHGPGAYAVVPDGVVGVSAEQANEALIQAGLTPSSAKQYDSDVPEGDVVSADPGEGQRWKRDEPVRLVISLGPELAEVPADLDSMRERAARAALRGVGLTDIKVSREYSSDVVRGEVIWASVRGGDMVPTDETVRLTVSSGPPPLTVPDVTGLGPADAADTLVGMGFEVERKDKFDDLAPVGTVIKTEPGTGKGVKDGGTVTIVVSMGPKGTVPDVVGISVEDAKKVLKEAGYKVEVRGFGELFGEGVQETEPAAGELLKQGESVTIWTW</sequence>
<feature type="region of interest" description="Disordered" evidence="9">
    <location>
        <begin position="410"/>
        <end position="432"/>
    </location>
</feature>
<dbReference type="SUPFAM" id="SSF56112">
    <property type="entry name" value="Protein kinase-like (PK-like)"/>
    <property type="match status" value="1"/>
</dbReference>
<keyword evidence="3" id="KW-0808">Transferase</keyword>
<dbReference type="SMART" id="SM00220">
    <property type="entry name" value="S_TKc"/>
    <property type="match status" value="1"/>
</dbReference>
<evidence type="ECO:0000313" key="12">
    <source>
        <dbReference type="EMBL" id="GHH65902.1"/>
    </source>
</evidence>
<comment type="caution">
    <text evidence="12">The sequence shown here is derived from an EMBL/GenBank/DDBJ whole genome shotgun (WGS) entry which is preliminary data.</text>
</comment>
<dbReference type="GO" id="GO:0004674">
    <property type="term" value="F:protein serine/threonine kinase activity"/>
    <property type="evidence" value="ECO:0007669"/>
    <property type="project" value="UniProtKB-KW"/>
</dbReference>
<keyword evidence="5 12" id="KW-0418">Kinase</keyword>
<keyword evidence="6" id="KW-0067">ATP-binding</keyword>
<reference evidence="12" key="1">
    <citation type="journal article" date="2014" name="Int. J. Syst. Evol. Microbiol.">
        <title>Complete genome sequence of Corynebacterium casei LMG S-19264T (=DSM 44701T), isolated from a smear-ripened cheese.</title>
        <authorList>
            <consortium name="US DOE Joint Genome Institute (JGI-PGF)"/>
            <person name="Walter F."/>
            <person name="Albersmeier A."/>
            <person name="Kalinowski J."/>
            <person name="Ruckert C."/>
        </authorList>
    </citation>
    <scope>NUCLEOTIDE SEQUENCE</scope>
    <source>
        <strain evidence="12">CGMCC 4.7398</strain>
    </source>
</reference>
<reference evidence="12" key="2">
    <citation type="submission" date="2020-09" db="EMBL/GenBank/DDBJ databases">
        <authorList>
            <person name="Sun Q."/>
            <person name="Zhou Y."/>
        </authorList>
    </citation>
    <scope>NUCLEOTIDE SEQUENCE</scope>
    <source>
        <strain evidence="12">CGMCC 4.7398</strain>
    </source>
</reference>
<dbReference type="InterPro" id="IPR000719">
    <property type="entry name" value="Prot_kinase_dom"/>
</dbReference>
<dbReference type="CDD" id="cd06576">
    <property type="entry name" value="PASTA_Pbp2x-like_1"/>
    <property type="match status" value="1"/>
</dbReference>
<dbReference type="AlphaFoldDB" id="A0A919FHP2"/>
<feature type="domain" description="Protein kinase" evidence="10">
    <location>
        <begin position="34"/>
        <end position="297"/>
    </location>
</feature>
<dbReference type="NCBIfam" id="NF033483">
    <property type="entry name" value="PknB_PASTA_kin"/>
    <property type="match status" value="1"/>
</dbReference>
<evidence type="ECO:0000256" key="3">
    <source>
        <dbReference type="ARBA" id="ARBA00022679"/>
    </source>
</evidence>
<evidence type="ECO:0000256" key="8">
    <source>
        <dbReference type="ARBA" id="ARBA00048679"/>
    </source>
</evidence>
<dbReference type="PROSITE" id="PS50011">
    <property type="entry name" value="PROTEIN_KINASE_DOM"/>
    <property type="match status" value="1"/>
</dbReference>
<protein>
    <recommendedName>
        <fullName evidence="1">non-specific serine/threonine protein kinase</fullName>
        <ecNumber evidence="1">2.7.11.1</ecNumber>
    </recommendedName>
</protein>
<accession>A0A919FHP2</accession>
<evidence type="ECO:0000256" key="1">
    <source>
        <dbReference type="ARBA" id="ARBA00012513"/>
    </source>
</evidence>
<dbReference type="SUPFAM" id="SSF54184">
    <property type="entry name" value="Penicillin-binding protein 2x (pbp-2x), c-terminal domain"/>
    <property type="match status" value="1"/>
</dbReference>
<feature type="domain" description="PASTA" evidence="11">
    <location>
        <begin position="583"/>
        <end position="645"/>
    </location>
</feature>
<dbReference type="PROSITE" id="PS51178">
    <property type="entry name" value="PASTA"/>
    <property type="match status" value="3"/>
</dbReference>
<keyword evidence="13" id="KW-1185">Reference proteome</keyword>
<dbReference type="InterPro" id="IPR005543">
    <property type="entry name" value="PASTA_dom"/>
</dbReference>
<dbReference type="EC" id="2.7.11.1" evidence="1"/>
<dbReference type="PANTHER" id="PTHR43289">
    <property type="entry name" value="MITOGEN-ACTIVATED PROTEIN KINASE KINASE KINASE 20-RELATED"/>
    <property type="match status" value="1"/>
</dbReference>
<dbReference type="CDD" id="cd14014">
    <property type="entry name" value="STKc_PknB_like"/>
    <property type="match status" value="1"/>
</dbReference>